<proteinExistence type="predicted"/>
<gene>
    <name evidence="1" type="ORF">PP81_gp35</name>
</gene>
<dbReference type="Proteomes" id="UP000221450">
    <property type="component" value="Segment"/>
</dbReference>
<dbReference type="InterPro" id="IPR020121">
    <property type="entry name" value="Phage_T7-like_6.5"/>
</dbReference>
<evidence type="ECO:0000313" key="2">
    <source>
        <dbReference type="Proteomes" id="UP000221450"/>
    </source>
</evidence>
<reference evidence="1 2" key="1">
    <citation type="submission" date="2016-11" db="EMBL/GenBank/DDBJ databases">
        <authorList>
            <person name="Shneider M.M."/>
            <person name="Kabanova A.P."/>
            <person name="Vo T.N.H."/>
            <person name="Samarov N.I."/>
            <person name="Korzhenkov A.A."/>
            <person name="Toshchakov S.V."/>
            <person name="Miroshnikov K.K."/>
            <person name="Ignatov A.N."/>
            <person name="Kulikov E.E."/>
            <person name="Miroshnkov K.A."/>
        </authorList>
    </citation>
    <scope>NUCLEOTIDE SEQUENCE [LARGE SCALE GENOMIC DNA]</scope>
</reference>
<protein>
    <submittedName>
        <fullName evidence="1">Uncharacterized protein</fullName>
    </submittedName>
</protein>
<sequence length="81" mass="9271">MSLKQIQHLLENPNDIPDDIPRVIKEYLQVVLNYSYLRKSGQLSQLKSAGYSEEYILGFLAGCEHGSQVIDNMEIRKNMEG</sequence>
<accession>A0A1L7DSA2</accession>
<name>A0A1L7DSA2_9CAUD</name>
<evidence type="ECO:0000313" key="1">
    <source>
        <dbReference type="EMBL" id="APU03053.1"/>
    </source>
</evidence>
<dbReference type="Pfam" id="PF10911">
    <property type="entry name" value="T7-like_Y65"/>
    <property type="match status" value="1"/>
</dbReference>
<dbReference type="EMBL" id="KY124276">
    <property type="protein sequence ID" value="APU03053.1"/>
    <property type="molecule type" value="Genomic_DNA"/>
</dbReference>
<organism evidence="1 2">
    <name type="scientific">Pectobacterium phage PP81</name>
    <dbReference type="NCBI Taxonomy" id="1927014"/>
    <lineage>
        <taxon>Viruses</taxon>
        <taxon>Duplodnaviria</taxon>
        <taxon>Heunggongvirae</taxon>
        <taxon>Uroviricota</taxon>
        <taxon>Caudoviricetes</taxon>
        <taxon>Autographivirales</taxon>
        <taxon>Autotranscriptaviridae</taxon>
        <taxon>Studiervirinae</taxon>
        <taxon>Pektosvirus</taxon>
        <taxon>Pektosvirus PP81</taxon>
    </lineage>
</organism>